<dbReference type="PROSITE" id="PS00687">
    <property type="entry name" value="ALDEHYDE_DEHYDR_GLU"/>
    <property type="match status" value="1"/>
</dbReference>
<dbReference type="EMBL" id="VTXC01000008">
    <property type="protein sequence ID" value="NOH70558.1"/>
    <property type="molecule type" value="Genomic_DNA"/>
</dbReference>
<comment type="similarity">
    <text evidence="4">Belongs to the aldehyde dehydrogenase family. AstD subfamily.</text>
</comment>
<dbReference type="PANTHER" id="PTHR11699">
    <property type="entry name" value="ALDEHYDE DEHYDROGENASE-RELATED"/>
    <property type="match status" value="1"/>
</dbReference>
<dbReference type="UniPathway" id="UPA00185">
    <property type="reaction ID" value="UER00282"/>
</dbReference>
<comment type="pathway">
    <text evidence="4">Amino-acid degradation; L-arginine degradation via AST pathway; L-glutamate and succinate from L-arginine: step 4/5.</text>
</comment>
<dbReference type="Pfam" id="PF00171">
    <property type="entry name" value="Aldedh"/>
    <property type="match status" value="1"/>
</dbReference>
<dbReference type="InterPro" id="IPR016162">
    <property type="entry name" value="Ald_DH_N"/>
</dbReference>
<dbReference type="SUPFAM" id="SSF53720">
    <property type="entry name" value="ALDH-like"/>
    <property type="match status" value="1"/>
</dbReference>
<evidence type="ECO:0000259" key="6">
    <source>
        <dbReference type="Pfam" id="PF00171"/>
    </source>
</evidence>
<feature type="binding site" evidence="4">
    <location>
        <begin position="220"/>
        <end position="225"/>
    </location>
    <ligand>
        <name>NAD(+)</name>
        <dbReference type="ChEBI" id="CHEBI:57540"/>
    </ligand>
</feature>
<dbReference type="AlphaFoldDB" id="A0A7Y3ZX66"/>
<dbReference type="NCBIfam" id="NF006992">
    <property type="entry name" value="PRK09457.1"/>
    <property type="match status" value="1"/>
</dbReference>
<dbReference type="FunFam" id="3.40.605.10:FF:000010">
    <property type="entry name" value="N-succinylglutamate 5-semialdehyde dehydrogenase"/>
    <property type="match status" value="1"/>
</dbReference>
<keyword evidence="2 4" id="KW-0560">Oxidoreductase</keyword>
<dbReference type="InterPro" id="IPR016160">
    <property type="entry name" value="Ald_DH_CS_CYS"/>
</dbReference>
<feature type="active site" evidence="4">
    <location>
        <position position="278"/>
    </location>
</feature>
<dbReference type="InterPro" id="IPR016163">
    <property type="entry name" value="Ald_DH_C"/>
</dbReference>
<dbReference type="PROSITE" id="PS00070">
    <property type="entry name" value="ALDEHYDE_DEHYDR_CYS"/>
    <property type="match status" value="1"/>
</dbReference>
<dbReference type="InterPro" id="IPR017649">
    <property type="entry name" value="SuccinylGlu_semiald_DH_AstD"/>
</dbReference>
<sequence>MTHWIAGEWLVGQGEAMSSTSPYNNEVIWQGDSASPEQVESAVNAARAAFTSWKKSTYAEREAVVLDFAEKLKQNGEQIAEIIAKETGKPLWETRTEAAAMAGKIAISIRAYHDRTGEVQREAAGNHIVLRHRPLGVLAVFGPYNFPGHLPNGHIVPALLAGNTVVFKPSEQTPLTGEFAMKLWQQAGLPAGVINLVQGAKETGVALAESKGIDGLLFTGSANTGHILHRQFAGQPDKMLALEMGGNNPMVISEQYGELDATVYTIIQSAFISAGQRCTCARRLYIPVGEKGDVLISKLLEATQKILVGQPFAEPAPFMGPQISKAAADFILQAQSNLVKLGGQSLLEAKAGEAAFVTPGIIDVTSIAELPDEEYFGPLLQVVRYQGLEKAVELANDTRFGLSAGLVSTDDDEWDYFVDNIRAGIVNRNRQLTGASGDAPFGGPGASGNLRPSAYYAADYCAYPMASMEGGETVLPATLSPGVEL</sequence>
<evidence type="ECO:0000256" key="2">
    <source>
        <dbReference type="ARBA" id="ARBA00023002"/>
    </source>
</evidence>
<dbReference type="GO" id="GO:0043824">
    <property type="term" value="F:succinylglutamate-semialdehyde dehydrogenase activity"/>
    <property type="evidence" value="ECO:0007669"/>
    <property type="project" value="UniProtKB-EC"/>
</dbReference>
<comment type="catalytic activity">
    <reaction evidence="4">
        <text>N-succinyl-L-glutamate 5-semialdehyde + NAD(+) + H2O = N-succinyl-L-glutamate + NADH + 2 H(+)</text>
        <dbReference type="Rhea" id="RHEA:10812"/>
        <dbReference type="ChEBI" id="CHEBI:15377"/>
        <dbReference type="ChEBI" id="CHEBI:15378"/>
        <dbReference type="ChEBI" id="CHEBI:57540"/>
        <dbReference type="ChEBI" id="CHEBI:57945"/>
        <dbReference type="ChEBI" id="CHEBI:58520"/>
        <dbReference type="ChEBI" id="CHEBI:58763"/>
        <dbReference type="EC" id="1.2.1.71"/>
    </reaction>
</comment>
<name>A0A7Y3ZX66_9VIBR</name>
<dbReference type="InterPro" id="IPR016161">
    <property type="entry name" value="Ald_DH/histidinol_DH"/>
</dbReference>
<evidence type="ECO:0000256" key="4">
    <source>
        <dbReference type="HAMAP-Rule" id="MF_01174"/>
    </source>
</evidence>
<dbReference type="Gene3D" id="3.40.309.10">
    <property type="entry name" value="Aldehyde Dehydrogenase, Chain A, domain 2"/>
    <property type="match status" value="1"/>
</dbReference>
<evidence type="ECO:0000313" key="7">
    <source>
        <dbReference type="EMBL" id="NOH70558.1"/>
    </source>
</evidence>
<dbReference type="EC" id="1.2.1.71" evidence="4"/>
<dbReference type="Gene3D" id="3.40.605.10">
    <property type="entry name" value="Aldehyde Dehydrogenase, Chain A, domain 1"/>
    <property type="match status" value="1"/>
</dbReference>
<dbReference type="InterPro" id="IPR015590">
    <property type="entry name" value="Aldehyde_DH_dom"/>
</dbReference>
<feature type="active site" evidence="4 5">
    <location>
        <position position="243"/>
    </location>
</feature>
<evidence type="ECO:0000256" key="3">
    <source>
        <dbReference type="ARBA" id="ARBA00023027"/>
    </source>
</evidence>
<dbReference type="CDD" id="cd07095">
    <property type="entry name" value="ALDH_SGSD_AstD"/>
    <property type="match status" value="1"/>
</dbReference>
<keyword evidence="1 4" id="KW-0056">Arginine metabolism</keyword>
<proteinExistence type="inferred from homology"/>
<dbReference type="Proteomes" id="UP000565719">
    <property type="component" value="Unassembled WGS sequence"/>
</dbReference>
<dbReference type="RefSeq" id="WP_171360099.1">
    <property type="nucleotide sequence ID" value="NZ_VTXC01000008.1"/>
</dbReference>
<dbReference type="HAMAP" id="MF_01174">
    <property type="entry name" value="Aldedh_AstD"/>
    <property type="match status" value="1"/>
</dbReference>
<organism evidence="7 8">
    <name type="scientific">Vibrio pectenicida</name>
    <dbReference type="NCBI Taxonomy" id="62763"/>
    <lineage>
        <taxon>Bacteria</taxon>
        <taxon>Pseudomonadati</taxon>
        <taxon>Pseudomonadota</taxon>
        <taxon>Gammaproteobacteria</taxon>
        <taxon>Vibrionales</taxon>
        <taxon>Vibrionaceae</taxon>
        <taxon>Vibrio</taxon>
    </lineage>
</organism>
<dbReference type="GO" id="GO:0019545">
    <property type="term" value="P:L-arginine catabolic process to succinate"/>
    <property type="evidence" value="ECO:0007669"/>
    <property type="project" value="UniProtKB-UniRule"/>
</dbReference>
<dbReference type="GO" id="GO:0019544">
    <property type="term" value="P:L-arginine catabolic process to L-glutamate"/>
    <property type="evidence" value="ECO:0007669"/>
    <property type="project" value="UniProtKB-UniRule"/>
</dbReference>
<keyword evidence="3 4" id="KW-0520">NAD</keyword>
<evidence type="ECO:0000256" key="5">
    <source>
        <dbReference type="PROSITE-ProRule" id="PRU10007"/>
    </source>
</evidence>
<dbReference type="InterPro" id="IPR029510">
    <property type="entry name" value="Ald_DH_CS_GLU"/>
</dbReference>
<protein>
    <recommendedName>
        <fullName evidence="4">N-succinylglutamate 5-semialdehyde dehydrogenase</fullName>
        <ecNumber evidence="4">1.2.1.71</ecNumber>
    </recommendedName>
    <alternativeName>
        <fullName evidence="4">Succinylglutamic semialdehyde dehydrogenase</fullName>
        <shortName evidence="4">SGSD</shortName>
    </alternativeName>
</protein>
<gene>
    <name evidence="4 7" type="primary">astD</name>
    <name evidence="7" type="ORF">F0225_04260</name>
</gene>
<feature type="domain" description="Aldehyde dehydrogenase" evidence="6">
    <location>
        <begin position="9"/>
        <end position="458"/>
    </location>
</feature>
<dbReference type="NCBIfam" id="TIGR03240">
    <property type="entry name" value="arg_catab_astD"/>
    <property type="match status" value="1"/>
</dbReference>
<evidence type="ECO:0000313" key="8">
    <source>
        <dbReference type="Proteomes" id="UP000565719"/>
    </source>
</evidence>
<accession>A0A7Y3ZX66</accession>
<comment type="caution">
    <text evidence="7">The sequence shown here is derived from an EMBL/GenBank/DDBJ whole genome shotgun (WGS) entry which is preliminary data.</text>
</comment>
<comment type="function">
    <text evidence="4">Catalyzes the NAD-dependent reduction of succinylglutamate semialdehyde into succinylglutamate.</text>
</comment>
<evidence type="ECO:0000256" key="1">
    <source>
        <dbReference type="ARBA" id="ARBA00022503"/>
    </source>
</evidence>
<reference evidence="7 8" key="1">
    <citation type="submission" date="2019-09" db="EMBL/GenBank/DDBJ databases">
        <title>Draft genome sequencing and comparative genomics of hatchery-associated Vibrios.</title>
        <authorList>
            <person name="Kehlet-Delgado H."/>
            <person name="Mueller R.S."/>
        </authorList>
    </citation>
    <scope>NUCLEOTIDE SEQUENCE [LARGE SCALE GENOMIC DNA]</scope>
    <source>
        <strain evidence="7 8">99-46-Y</strain>
    </source>
</reference>